<sequence>MNNNNRPEEILKDIKKMNFKVDTFFNEVKNHIQQTKMEVEKRKKAKR</sequence>
<name>A0ABU1U5J5_9BACL</name>
<evidence type="ECO:0000313" key="1">
    <source>
        <dbReference type="EMBL" id="MDR7074735.1"/>
    </source>
</evidence>
<gene>
    <name evidence="1" type="ORF">J2X07_003732</name>
</gene>
<protein>
    <submittedName>
        <fullName evidence="1">Uncharacterized protein</fullName>
    </submittedName>
</protein>
<comment type="caution">
    <text evidence="1">The sequence shown here is derived from an EMBL/GenBank/DDBJ whole genome shotgun (WGS) entry which is preliminary data.</text>
</comment>
<organism evidence="1 2">
    <name type="scientific">Fictibacillus barbaricus</name>
    <dbReference type="NCBI Taxonomy" id="182136"/>
    <lineage>
        <taxon>Bacteria</taxon>
        <taxon>Bacillati</taxon>
        <taxon>Bacillota</taxon>
        <taxon>Bacilli</taxon>
        <taxon>Bacillales</taxon>
        <taxon>Fictibacillaceae</taxon>
        <taxon>Fictibacillus</taxon>
    </lineage>
</organism>
<accession>A0ABU1U5J5</accession>
<dbReference type="Proteomes" id="UP001258181">
    <property type="component" value="Unassembled WGS sequence"/>
</dbReference>
<keyword evidence="2" id="KW-1185">Reference proteome</keyword>
<dbReference type="EMBL" id="JAVDWA010000010">
    <property type="protein sequence ID" value="MDR7074735.1"/>
    <property type="molecule type" value="Genomic_DNA"/>
</dbReference>
<proteinExistence type="predicted"/>
<evidence type="ECO:0000313" key="2">
    <source>
        <dbReference type="Proteomes" id="UP001258181"/>
    </source>
</evidence>
<reference evidence="1 2" key="1">
    <citation type="submission" date="2023-07" db="EMBL/GenBank/DDBJ databases">
        <title>Sorghum-associated microbial communities from plants grown in Nebraska, USA.</title>
        <authorList>
            <person name="Schachtman D."/>
        </authorList>
    </citation>
    <scope>NUCLEOTIDE SEQUENCE [LARGE SCALE GENOMIC DNA]</scope>
    <source>
        <strain evidence="1 2">BE211</strain>
    </source>
</reference>